<dbReference type="RefSeq" id="WP_148927249.1">
    <property type="nucleotide sequence ID" value="NZ_VNHS01000001.1"/>
</dbReference>
<dbReference type="Gene3D" id="3.40.50.1110">
    <property type="entry name" value="SGNH hydrolase"/>
    <property type="match status" value="1"/>
</dbReference>
<reference evidence="1 2" key="1">
    <citation type="submission" date="2019-07" db="EMBL/GenBank/DDBJ databases">
        <title>Genomic Encyclopedia of Type Strains, Phase III (KMG-III): the genomes of soil and plant-associated and newly described type strains.</title>
        <authorList>
            <person name="Whitman W."/>
        </authorList>
    </citation>
    <scope>NUCLEOTIDE SEQUENCE [LARGE SCALE GENOMIC DNA]</scope>
    <source>
        <strain evidence="1 2">BL24</strain>
    </source>
</reference>
<proteinExistence type="predicted"/>
<accession>A0A5S5CHB0</accession>
<dbReference type="AlphaFoldDB" id="A0A5S5CHB0"/>
<evidence type="ECO:0000313" key="1">
    <source>
        <dbReference type="EMBL" id="TYP79150.1"/>
    </source>
</evidence>
<organism evidence="1 2">
    <name type="scientific">Paenibacillus methanolicus</name>
    <dbReference type="NCBI Taxonomy" id="582686"/>
    <lineage>
        <taxon>Bacteria</taxon>
        <taxon>Bacillati</taxon>
        <taxon>Bacillota</taxon>
        <taxon>Bacilli</taxon>
        <taxon>Bacillales</taxon>
        <taxon>Paenibacillaceae</taxon>
        <taxon>Paenibacillus</taxon>
    </lineage>
</organism>
<comment type="caution">
    <text evidence="1">The sequence shown here is derived from an EMBL/GenBank/DDBJ whole genome shotgun (WGS) entry which is preliminary data.</text>
</comment>
<sequence length="90" mass="10475">MYEPFILPVVQVQANWEAWREGIRERQQIVRRLAALRGCAFVRLQQPFEEAAKLSPPEYWLWDGFHPTPAGHGLLAVEWMKQVSEAMSQP</sequence>
<keyword evidence="1" id="KW-0378">Hydrolase</keyword>
<dbReference type="GO" id="GO:0016787">
    <property type="term" value="F:hydrolase activity"/>
    <property type="evidence" value="ECO:0007669"/>
    <property type="project" value="UniProtKB-KW"/>
</dbReference>
<protein>
    <submittedName>
        <fullName evidence="1">GDSL-like Lipase/Acylhydrolase family protein</fullName>
    </submittedName>
</protein>
<name>A0A5S5CHB0_9BACL</name>
<dbReference type="InterPro" id="IPR036514">
    <property type="entry name" value="SGNH_hydro_sf"/>
</dbReference>
<keyword evidence="2" id="KW-1185">Reference proteome</keyword>
<dbReference type="EMBL" id="VNHS01000001">
    <property type="protein sequence ID" value="TYP79150.1"/>
    <property type="molecule type" value="Genomic_DNA"/>
</dbReference>
<dbReference type="SUPFAM" id="SSF52266">
    <property type="entry name" value="SGNH hydrolase"/>
    <property type="match status" value="1"/>
</dbReference>
<dbReference type="Proteomes" id="UP000323257">
    <property type="component" value="Unassembled WGS sequence"/>
</dbReference>
<dbReference type="OrthoDB" id="9794725at2"/>
<evidence type="ECO:0000313" key="2">
    <source>
        <dbReference type="Proteomes" id="UP000323257"/>
    </source>
</evidence>
<gene>
    <name evidence="1" type="ORF">BCM02_101266</name>
</gene>